<keyword evidence="2" id="KW-0503">Monooxygenase</keyword>
<comment type="caution">
    <text evidence="2">The sequence shown here is derived from an EMBL/GenBank/DDBJ whole genome shotgun (WGS) entry which is preliminary data.</text>
</comment>
<dbReference type="RefSeq" id="WP_212017561.1">
    <property type="nucleotide sequence ID" value="NZ_JAAFYZ010000176.1"/>
</dbReference>
<sequence length="119" mass="13101">MMTPISRNTTIVSHARFAVREESCADFERVAAALVARAEQEPGTLTYRFFRGAPGNYAAIEEYADAEAVDAHQAANQDLLARVFEYAEQSWITVHGPVGAEIQEWARGAEGVTLFLDPL</sequence>
<protein>
    <submittedName>
        <fullName evidence="2">Antibiotic biosynthesis monooxygenase</fullName>
    </submittedName>
</protein>
<proteinExistence type="predicted"/>
<keyword evidence="3" id="KW-1185">Reference proteome</keyword>
<name>A0ABS5L1J7_9ACTN</name>
<dbReference type="Proteomes" id="UP000730482">
    <property type="component" value="Unassembled WGS sequence"/>
</dbReference>
<dbReference type="GO" id="GO:0004497">
    <property type="term" value="F:monooxygenase activity"/>
    <property type="evidence" value="ECO:0007669"/>
    <property type="project" value="UniProtKB-KW"/>
</dbReference>
<gene>
    <name evidence="2" type="ORF">KGQ19_35640</name>
</gene>
<dbReference type="InterPro" id="IPR007138">
    <property type="entry name" value="ABM_dom"/>
</dbReference>
<dbReference type="SUPFAM" id="SSF54909">
    <property type="entry name" value="Dimeric alpha+beta barrel"/>
    <property type="match status" value="1"/>
</dbReference>
<dbReference type="Gene3D" id="3.30.70.100">
    <property type="match status" value="1"/>
</dbReference>
<feature type="domain" description="ABM" evidence="1">
    <location>
        <begin position="11"/>
        <end position="75"/>
    </location>
</feature>
<dbReference type="Pfam" id="PF03992">
    <property type="entry name" value="ABM"/>
    <property type="match status" value="1"/>
</dbReference>
<evidence type="ECO:0000313" key="2">
    <source>
        <dbReference type="EMBL" id="MBS2552204.1"/>
    </source>
</evidence>
<evidence type="ECO:0000259" key="1">
    <source>
        <dbReference type="Pfam" id="PF03992"/>
    </source>
</evidence>
<dbReference type="InterPro" id="IPR011008">
    <property type="entry name" value="Dimeric_a/b-barrel"/>
</dbReference>
<reference evidence="2 3" key="1">
    <citation type="submission" date="2020-02" db="EMBL/GenBank/DDBJ databases">
        <title>Acidophilic actinobacteria isolated from forest soil.</title>
        <authorList>
            <person name="Golinska P."/>
        </authorList>
    </citation>
    <scope>NUCLEOTIDE SEQUENCE [LARGE SCALE GENOMIC DNA]</scope>
    <source>
        <strain evidence="2 3">NL8</strain>
    </source>
</reference>
<keyword evidence="2" id="KW-0560">Oxidoreductase</keyword>
<accession>A0ABS5L1J7</accession>
<dbReference type="EMBL" id="JAAFYZ010000176">
    <property type="protein sequence ID" value="MBS2552204.1"/>
    <property type="molecule type" value="Genomic_DNA"/>
</dbReference>
<organism evidence="2 3">
    <name type="scientific">Catenulispora pinistramenti</name>
    <dbReference type="NCBI Taxonomy" id="2705254"/>
    <lineage>
        <taxon>Bacteria</taxon>
        <taxon>Bacillati</taxon>
        <taxon>Actinomycetota</taxon>
        <taxon>Actinomycetes</taxon>
        <taxon>Catenulisporales</taxon>
        <taxon>Catenulisporaceae</taxon>
        <taxon>Catenulispora</taxon>
    </lineage>
</organism>
<evidence type="ECO:0000313" key="3">
    <source>
        <dbReference type="Proteomes" id="UP000730482"/>
    </source>
</evidence>